<evidence type="ECO:0000313" key="5">
    <source>
        <dbReference type="EMBL" id="MED6170751.1"/>
    </source>
</evidence>
<reference evidence="5 6" key="1">
    <citation type="journal article" date="2023" name="Plants (Basel)">
        <title>Bridging the Gap: Combining Genomics and Transcriptomics Approaches to Understand Stylosanthes scabra, an Orphan Legume from the Brazilian Caatinga.</title>
        <authorList>
            <person name="Ferreira-Neto J.R.C."/>
            <person name="da Silva M.D."/>
            <person name="Binneck E."/>
            <person name="de Melo N.F."/>
            <person name="da Silva R.H."/>
            <person name="de Melo A.L.T.M."/>
            <person name="Pandolfi V."/>
            <person name="Bustamante F.O."/>
            <person name="Brasileiro-Vidal A.C."/>
            <person name="Benko-Iseppon A.M."/>
        </authorList>
    </citation>
    <scope>NUCLEOTIDE SEQUENCE [LARGE SCALE GENOMIC DNA]</scope>
    <source>
        <tissue evidence="5">Leaves</tissue>
    </source>
</reference>
<keyword evidence="2" id="KW-0808">Transferase</keyword>
<dbReference type="Gene3D" id="3.40.47.10">
    <property type="match status" value="2"/>
</dbReference>
<keyword evidence="2" id="KW-0012">Acyltransferase</keyword>
<evidence type="ECO:0000256" key="2">
    <source>
        <dbReference type="RuleBase" id="RU003633"/>
    </source>
</evidence>
<dbReference type="PANTHER" id="PTHR11877:SF109">
    <property type="entry name" value="CHALCONE SYNTHASE"/>
    <property type="match status" value="1"/>
</dbReference>
<dbReference type="Pfam" id="PF02797">
    <property type="entry name" value="Chal_sti_synt_C"/>
    <property type="match status" value="1"/>
</dbReference>
<dbReference type="InterPro" id="IPR016039">
    <property type="entry name" value="Thiolase-like"/>
</dbReference>
<proteinExistence type="inferred from homology"/>
<organism evidence="5 6">
    <name type="scientific">Stylosanthes scabra</name>
    <dbReference type="NCBI Taxonomy" id="79078"/>
    <lineage>
        <taxon>Eukaryota</taxon>
        <taxon>Viridiplantae</taxon>
        <taxon>Streptophyta</taxon>
        <taxon>Embryophyta</taxon>
        <taxon>Tracheophyta</taxon>
        <taxon>Spermatophyta</taxon>
        <taxon>Magnoliopsida</taxon>
        <taxon>eudicotyledons</taxon>
        <taxon>Gunneridae</taxon>
        <taxon>Pentapetalae</taxon>
        <taxon>rosids</taxon>
        <taxon>fabids</taxon>
        <taxon>Fabales</taxon>
        <taxon>Fabaceae</taxon>
        <taxon>Papilionoideae</taxon>
        <taxon>50 kb inversion clade</taxon>
        <taxon>dalbergioids sensu lato</taxon>
        <taxon>Dalbergieae</taxon>
        <taxon>Pterocarpus clade</taxon>
        <taxon>Stylosanthes</taxon>
    </lineage>
</organism>
<comment type="similarity">
    <text evidence="1 2">Belongs to the thiolase-like superfamily. Chalcone/stilbene synthases family.</text>
</comment>
<dbReference type="SUPFAM" id="SSF53901">
    <property type="entry name" value="Thiolase-like"/>
    <property type="match status" value="2"/>
</dbReference>
<keyword evidence="6" id="KW-1185">Reference proteome</keyword>
<feature type="domain" description="Chalcone/stilbene synthase C-terminal" evidence="4">
    <location>
        <begin position="240"/>
        <end position="394"/>
    </location>
</feature>
<sequence>MGSVERGVATILGIGTANPPNIILQSEYPDFYFRVTKSDHMLHLKEKFNRICKRSKIEKRHFVYDEAILKENPNISTYGAPSLDARQDILVEEIPKLGKEAAQNAIREWGQPLSRITHLIFYTNSTICNSPGADYHLAKLLGLNPTVNRLMIFNIGCHGAGTIFRVAKDIAENNAGSRVLVVWVEVAVALFHGPNSNHLDVLVGQSLFGDGAAAIIVGADPNINNSDTNSPYCDEVSLFELIFASQTTIPNTESIASLCPQEMGLVYYIGKQMPSLVSENIEKCIIEAFNSTGKMMSNDKIDWDSLFYVIHPGGPAILDRIEKKLGLKEDKLRATRHVLSQYGNMISVSMIFILDEMRKRSKIEGKSTTGEGLEWGVLVAFGPGISFEIIVLRRLWDKAKLKEQLPREVVKRILAMAPPNLWKDDDNLAWSLFSDGTFNMKTAYQSLSNMDTPPDRVYKLILSWRGLERI</sequence>
<comment type="caution">
    <text evidence="5">The sequence shown here is derived from an EMBL/GenBank/DDBJ whole genome shotgun (WGS) entry which is preliminary data.</text>
</comment>
<dbReference type="InterPro" id="IPR011141">
    <property type="entry name" value="Polyketide_synthase_type-III"/>
</dbReference>
<dbReference type="InterPro" id="IPR012328">
    <property type="entry name" value="Chalcone/stilbene_synt_C"/>
</dbReference>
<dbReference type="Pfam" id="PF00195">
    <property type="entry name" value="Chal_sti_synt_N"/>
    <property type="match status" value="1"/>
</dbReference>
<evidence type="ECO:0000313" key="6">
    <source>
        <dbReference type="Proteomes" id="UP001341840"/>
    </source>
</evidence>
<evidence type="ECO:0000259" key="4">
    <source>
        <dbReference type="Pfam" id="PF02797"/>
    </source>
</evidence>
<protein>
    <submittedName>
        <fullName evidence="5">Chitin synthase, class 2</fullName>
    </submittedName>
</protein>
<gene>
    <name evidence="5" type="primary">CHS2_8</name>
    <name evidence="5" type="ORF">PIB30_034143</name>
</gene>
<dbReference type="CDD" id="cd00831">
    <property type="entry name" value="CHS_like"/>
    <property type="match status" value="1"/>
</dbReference>
<evidence type="ECO:0000259" key="3">
    <source>
        <dbReference type="Pfam" id="PF00195"/>
    </source>
</evidence>
<feature type="domain" description="Chalcone/stilbene synthase N-terminal" evidence="3">
    <location>
        <begin position="5"/>
        <end position="221"/>
    </location>
</feature>
<dbReference type="Proteomes" id="UP001341840">
    <property type="component" value="Unassembled WGS sequence"/>
</dbReference>
<evidence type="ECO:0000256" key="1">
    <source>
        <dbReference type="ARBA" id="ARBA00005531"/>
    </source>
</evidence>
<accession>A0ABU6VBS5</accession>
<dbReference type="InterPro" id="IPR001099">
    <property type="entry name" value="Chalcone/stilbene_synt_N"/>
</dbReference>
<name>A0ABU6VBS5_9FABA</name>
<dbReference type="PANTHER" id="PTHR11877">
    <property type="entry name" value="HYDROXYMETHYLGLUTARYL-COA SYNTHASE"/>
    <property type="match status" value="1"/>
</dbReference>
<dbReference type="EMBL" id="JASCZI010151192">
    <property type="protein sequence ID" value="MED6170751.1"/>
    <property type="molecule type" value="Genomic_DNA"/>
</dbReference>